<evidence type="ECO:0000313" key="3">
    <source>
        <dbReference type="EMBL" id="NMK39953.1"/>
    </source>
</evidence>
<keyword evidence="1" id="KW-0472">Membrane</keyword>
<feature type="transmembrane region" description="Helical" evidence="1">
    <location>
        <begin position="20"/>
        <end position="46"/>
    </location>
</feature>
<evidence type="ECO:0000256" key="1">
    <source>
        <dbReference type="SAM" id="Phobius"/>
    </source>
</evidence>
<dbReference type="EMBL" id="JABBJH010000024">
    <property type="protein sequence ID" value="NMK39905.1"/>
    <property type="molecule type" value="Genomic_DNA"/>
</dbReference>
<evidence type="ECO:0000313" key="4">
    <source>
        <dbReference type="Proteomes" id="UP000536773"/>
    </source>
</evidence>
<organism evidence="3 4">
    <name type="scientific">Megasphaera elsdenii</name>
    <dbReference type="NCBI Taxonomy" id="907"/>
    <lineage>
        <taxon>Bacteria</taxon>
        <taxon>Bacillati</taxon>
        <taxon>Bacillota</taxon>
        <taxon>Negativicutes</taxon>
        <taxon>Veillonellales</taxon>
        <taxon>Veillonellaceae</taxon>
        <taxon>Megasphaera</taxon>
    </lineage>
</organism>
<keyword evidence="1" id="KW-0812">Transmembrane</keyword>
<comment type="caution">
    <text evidence="3">The sequence shown here is derived from an EMBL/GenBank/DDBJ whole genome shotgun (WGS) entry which is preliminary data.</text>
</comment>
<dbReference type="Proteomes" id="UP000536773">
    <property type="component" value="Unassembled WGS sequence"/>
</dbReference>
<dbReference type="AlphaFoldDB" id="A0A848EVM6"/>
<evidence type="ECO:0000313" key="2">
    <source>
        <dbReference type="EMBL" id="NMK39905.1"/>
    </source>
</evidence>
<name>A0A848EVM6_MEGEL</name>
<accession>A0A848EVM6</accession>
<proteinExistence type="predicted"/>
<dbReference type="EMBL" id="JABBJH010000026">
    <property type="protein sequence ID" value="NMK39953.1"/>
    <property type="molecule type" value="Genomic_DNA"/>
</dbReference>
<gene>
    <name evidence="2" type="ORF">HG933_11115</name>
    <name evidence="3" type="ORF">HG933_11375</name>
</gene>
<protein>
    <submittedName>
        <fullName evidence="3">Uncharacterized protein</fullName>
    </submittedName>
</protein>
<sequence>MKEAKEKEPCRSMAQNRAKVDLIVLAISIAALLVACGALSVSLYMLNS</sequence>
<keyword evidence="1" id="KW-1133">Transmembrane helix</keyword>
<dbReference type="RefSeq" id="WP_169013976.1">
    <property type="nucleotide sequence ID" value="NZ_JABBJH010000024.1"/>
</dbReference>
<reference evidence="3 4" key="1">
    <citation type="submission" date="2020-04" db="EMBL/GenBank/DDBJ databases">
        <authorList>
            <person name="Hitch T.C.A."/>
            <person name="Wylensek D."/>
            <person name="Clavel T."/>
        </authorList>
    </citation>
    <scope>NUCLEOTIDE SEQUENCE [LARGE SCALE GENOMIC DNA]</scope>
    <source>
        <strain evidence="3 4">WCA-386-APC-2A</strain>
    </source>
</reference>